<comment type="caution">
    <text evidence="1">The sequence shown here is derived from an EMBL/GenBank/DDBJ whole genome shotgun (WGS) entry which is preliminary data.</text>
</comment>
<evidence type="ECO:0008006" key="3">
    <source>
        <dbReference type="Google" id="ProtNLM"/>
    </source>
</evidence>
<evidence type="ECO:0000313" key="1">
    <source>
        <dbReference type="EMBL" id="EYU17101.1"/>
    </source>
</evidence>
<sequence>MNKVADCVRKHRQQLRMSGLRPVQIWVPDTRLPHFKEECRRQSRLAMATQDKETDTLLENAINELADSGDWESSGET</sequence>
<evidence type="ECO:0000313" key="2">
    <source>
        <dbReference type="Proteomes" id="UP000023464"/>
    </source>
</evidence>
<protein>
    <recommendedName>
        <fullName evidence="3">DUF3018 domain-containing protein</fullName>
    </recommendedName>
</protein>
<proteinExistence type="predicted"/>
<dbReference type="Proteomes" id="UP000023464">
    <property type="component" value="Unassembled WGS sequence"/>
</dbReference>
<accession>A0A022PN79</accession>
<organism evidence="1 2">
    <name type="scientific">Photorhabdus aegyptia</name>
    <dbReference type="NCBI Taxonomy" id="2805098"/>
    <lineage>
        <taxon>Bacteria</taxon>
        <taxon>Pseudomonadati</taxon>
        <taxon>Pseudomonadota</taxon>
        <taxon>Gammaproteobacteria</taxon>
        <taxon>Enterobacterales</taxon>
        <taxon>Morganellaceae</taxon>
        <taxon>Photorhabdus</taxon>
    </lineage>
</organism>
<dbReference type="Pfam" id="PF11455">
    <property type="entry name" value="MazE-like"/>
    <property type="match status" value="1"/>
</dbReference>
<keyword evidence="2" id="KW-1185">Reference proteome</keyword>
<gene>
    <name evidence="1" type="ORF">BA1DRAFT_00390</name>
</gene>
<dbReference type="RefSeq" id="WP_036775694.1">
    <property type="nucleotide sequence ID" value="NZ_CAWLTM010000112.1"/>
</dbReference>
<name>A0A022PN79_9GAMM</name>
<reference evidence="1 2" key="1">
    <citation type="submission" date="2014-03" db="EMBL/GenBank/DDBJ databases">
        <title>Draft Genome of Photorhabdus luminescens BA1, an Egyptian Isolate.</title>
        <authorList>
            <person name="Ghazal S."/>
            <person name="Hurst S.G.IV."/>
            <person name="Morris K."/>
            <person name="Thomas K."/>
            <person name="Tisa L.S."/>
        </authorList>
    </citation>
    <scope>NUCLEOTIDE SEQUENCE [LARGE SCALE GENOMIC DNA]</scope>
    <source>
        <strain evidence="1 2">BA1</strain>
    </source>
</reference>
<dbReference type="InterPro" id="IPR021558">
    <property type="entry name" value="MazE-like"/>
</dbReference>
<dbReference type="EMBL" id="JFGV01000003">
    <property type="protein sequence ID" value="EYU17101.1"/>
    <property type="molecule type" value="Genomic_DNA"/>
</dbReference>
<dbReference type="AlphaFoldDB" id="A0A022PN79"/>